<dbReference type="AlphaFoldDB" id="A0A8J7LJH9"/>
<comment type="caution">
    <text evidence="2">The sequence shown here is derived from an EMBL/GenBank/DDBJ whole genome shotgun (WGS) entry which is preliminary data.</text>
</comment>
<evidence type="ECO:0000313" key="2">
    <source>
        <dbReference type="EMBL" id="MBI1492395.1"/>
    </source>
</evidence>
<reference evidence="2" key="1">
    <citation type="submission" date="2020-10" db="EMBL/GenBank/DDBJ databases">
        <title>Paenihalocynthiibacter styelae gen. nov., sp. nov., isolated from stalked sea squirt Styela clava.</title>
        <authorList>
            <person name="Kim Y.-O."/>
            <person name="Yoon J.-H."/>
        </authorList>
    </citation>
    <scope>NUCLEOTIDE SEQUENCE</scope>
    <source>
        <strain evidence="2">MYP1-1</strain>
    </source>
</reference>
<organism evidence="2 3">
    <name type="scientific">Halocynthiibacter styelae</name>
    <dbReference type="NCBI Taxonomy" id="2761955"/>
    <lineage>
        <taxon>Bacteria</taxon>
        <taxon>Pseudomonadati</taxon>
        <taxon>Pseudomonadota</taxon>
        <taxon>Alphaproteobacteria</taxon>
        <taxon>Rhodobacterales</taxon>
        <taxon>Paracoccaceae</taxon>
        <taxon>Halocynthiibacter</taxon>
    </lineage>
</organism>
<evidence type="ECO:0000256" key="1">
    <source>
        <dbReference type="SAM" id="Coils"/>
    </source>
</evidence>
<feature type="coiled-coil region" evidence="1">
    <location>
        <begin position="47"/>
        <end position="120"/>
    </location>
</feature>
<dbReference type="RefSeq" id="WP_107496159.1">
    <property type="nucleotide sequence ID" value="NZ_JADCKQ010000001.1"/>
</dbReference>
<evidence type="ECO:0000313" key="3">
    <source>
        <dbReference type="Proteomes" id="UP000640583"/>
    </source>
</evidence>
<proteinExistence type="predicted"/>
<name>A0A8J7LJH9_9RHOB</name>
<accession>A0A8J7LJH9</accession>
<protein>
    <submittedName>
        <fullName evidence="2">Uncharacterized protein</fullName>
    </submittedName>
</protein>
<dbReference type="EMBL" id="JADCKQ010000001">
    <property type="protein sequence ID" value="MBI1492395.1"/>
    <property type="molecule type" value="Genomic_DNA"/>
</dbReference>
<sequence>MNDHSQDISENDDKVANVAALEQRVTAAFGRINTALGALGNGDDTELAELSSALEEERAKTLNLEDRLQQMQSRQAGAMQELEDRVIGFGKRSAEQQTELANLREVCNRLRENNNQLRDSNAAGGGDVSLINSGLQAEIDMLRAQMQADRVELDAILAELRPAISAAQPAADSQGAE</sequence>
<gene>
    <name evidence="2" type="ORF">H1D41_01950</name>
</gene>
<dbReference type="Proteomes" id="UP000640583">
    <property type="component" value="Unassembled WGS sequence"/>
</dbReference>
<keyword evidence="3" id="KW-1185">Reference proteome</keyword>
<keyword evidence="1" id="KW-0175">Coiled coil</keyword>